<evidence type="ECO:0000256" key="5">
    <source>
        <dbReference type="ARBA" id="ARBA00023136"/>
    </source>
</evidence>
<dbReference type="InterPro" id="IPR050638">
    <property type="entry name" value="AA-Vitamin_Transporters"/>
</dbReference>
<feature type="transmembrane region" description="Helical" evidence="6">
    <location>
        <begin position="125"/>
        <end position="144"/>
    </location>
</feature>
<feature type="transmembrane region" description="Helical" evidence="6">
    <location>
        <begin position="208"/>
        <end position="231"/>
    </location>
</feature>
<keyword evidence="4 6" id="KW-1133">Transmembrane helix</keyword>
<dbReference type="PANTHER" id="PTHR32322">
    <property type="entry name" value="INNER MEMBRANE TRANSPORTER"/>
    <property type="match status" value="1"/>
</dbReference>
<evidence type="ECO:0000256" key="4">
    <source>
        <dbReference type="ARBA" id="ARBA00022989"/>
    </source>
</evidence>
<comment type="caution">
    <text evidence="8">The sequence shown here is derived from an EMBL/GenBank/DDBJ whole genome shotgun (WGS) entry which is preliminary data.</text>
</comment>
<dbReference type="InterPro" id="IPR037185">
    <property type="entry name" value="EmrE-like"/>
</dbReference>
<protein>
    <submittedName>
        <fullName evidence="8">EamA family transporter</fullName>
    </submittedName>
</protein>
<dbReference type="RefSeq" id="WP_033971764.1">
    <property type="nucleotide sequence ID" value="NZ_CATOWM010000002.1"/>
</dbReference>
<dbReference type="PANTHER" id="PTHR32322:SF2">
    <property type="entry name" value="EAMA DOMAIN-CONTAINING PROTEIN"/>
    <property type="match status" value="1"/>
</dbReference>
<feature type="transmembrane region" description="Helical" evidence="6">
    <location>
        <begin position="268"/>
        <end position="286"/>
    </location>
</feature>
<dbReference type="InterPro" id="IPR000620">
    <property type="entry name" value="EamA_dom"/>
</dbReference>
<evidence type="ECO:0000256" key="2">
    <source>
        <dbReference type="ARBA" id="ARBA00007362"/>
    </source>
</evidence>
<feature type="transmembrane region" description="Helical" evidence="6">
    <location>
        <begin position="181"/>
        <end position="202"/>
    </location>
</feature>
<dbReference type="SUPFAM" id="SSF103481">
    <property type="entry name" value="Multidrug resistance efflux transporter EmrE"/>
    <property type="match status" value="2"/>
</dbReference>
<feature type="transmembrane region" description="Helical" evidence="6">
    <location>
        <begin position="98"/>
        <end position="118"/>
    </location>
</feature>
<evidence type="ECO:0000256" key="6">
    <source>
        <dbReference type="SAM" id="Phobius"/>
    </source>
</evidence>
<feature type="domain" description="EamA" evidence="7">
    <location>
        <begin position="151"/>
        <end position="285"/>
    </location>
</feature>
<keyword evidence="3 6" id="KW-0812">Transmembrane</keyword>
<reference evidence="8" key="1">
    <citation type="submission" date="2019-11" db="EMBL/GenBank/DDBJ databases">
        <title>Genomes of ocular Pseudomonas aeruginosa isolates.</title>
        <authorList>
            <person name="Khan M."/>
            <person name="Rice S.A."/>
            <person name="Willcox M.D.P."/>
            <person name="Stapleton F."/>
        </authorList>
    </citation>
    <scope>NUCLEOTIDE SEQUENCE</scope>
    <source>
        <strain evidence="8">PA206</strain>
    </source>
</reference>
<dbReference type="Pfam" id="PF00892">
    <property type="entry name" value="EamA"/>
    <property type="match status" value="2"/>
</dbReference>
<dbReference type="GO" id="GO:0016020">
    <property type="term" value="C:membrane"/>
    <property type="evidence" value="ECO:0007669"/>
    <property type="project" value="UniProtKB-SubCell"/>
</dbReference>
<organism evidence="8">
    <name type="scientific">Pseudomonas aeruginosa</name>
    <dbReference type="NCBI Taxonomy" id="287"/>
    <lineage>
        <taxon>Bacteria</taxon>
        <taxon>Pseudomonadati</taxon>
        <taxon>Pseudomonadota</taxon>
        <taxon>Gammaproteobacteria</taxon>
        <taxon>Pseudomonadales</taxon>
        <taxon>Pseudomonadaceae</taxon>
        <taxon>Pseudomonas</taxon>
    </lineage>
</organism>
<evidence type="ECO:0000256" key="3">
    <source>
        <dbReference type="ARBA" id="ARBA00022692"/>
    </source>
</evidence>
<accession>A0A6A9JVT9</accession>
<feature type="domain" description="EamA" evidence="7">
    <location>
        <begin position="8"/>
        <end position="140"/>
    </location>
</feature>
<feature type="transmembrane region" description="Helical" evidence="6">
    <location>
        <begin position="243"/>
        <end position="262"/>
    </location>
</feature>
<dbReference type="AlphaFoldDB" id="A0A6A9JVT9"/>
<evidence type="ECO:0000313" key="8">
    <source>
        <dbReference type="EMBL" id="MUI57177.1"/>
    </source>
</evidence>
<keyword evidence="5 6" id="KW-0472">Membrane</keyword>
<dbReference type="EMBL" id="WOAJ01000002">
    <property type="protein sequence ID" value="MUI57177.1"/>
    <property type="molecule type" value="Genomic_DNA"/>
</dbReference>
<gene>
    <name evidence="8" type="ORF">GNQ20_05135</name>
</gene>
<feature type="transmembrane region" description="Helical" evidence="6">
    <location>
        <begin position="150"/>
        <end position="169"/>
    </location>
</feature>
<feature type="transmembrane region" description="Helical" evidence="6">
    <location>
        <begin position="69"/>
        <end position="92"/>
    </location>
</feature>
<comment type="subcellular location">
    <subcellularLocation>
        <location evidence="1">Membrane</location>
        <topology evidence="1">Multi-pass membrane protein</topology>
    </subcellularLocation>
</comment>
<proteinExistence type="inferred from homology"/>
<comment type="similarity">
    <text evidence="2">Belongs to the EamA transporter family.</text>
</comment>
<evidence type="ECO:0000259" key="7">
    <source>
        <dbReference type="Pfam" id="PF00892"/>
    </source>
</evidence>
<feature type="transmembrane region" description="Helical" evidence="6">
    <location>
        <begin position="35"/>
        <end position="57"/>
    </location>
</feature>
<name>A0A6A9JVT9_PSEAI</name>
<evidence type="ECO:0000256" key="1">
    <source>
        <dbReference type="ARBA" id="ARBA00004141"/>
    </source>
</evidence>
<sequence length="295" mass="30793">MHSRYLAYACLALAMLLVGSTVVVSKLLAHVLDPFLTTALRLALALPCFLVLLRLSGQRWPRLTRRDGYLLLAQAAAGSVGYTVLLIVGLRYTSAADAGVILGALPLVAAALSILLLGERPSRRLLAALALASAGLATITLQPGGARGAWLGNLLVLLAVSCEALFILLNKALRTAMTPLALSTALSTLGLLLSLPLALPALPELATLSLPALLALLYYALLPTVAGFLLWYTGASRVSASEASLFTTLLPVSALLLAVTLLDEELTTRQLLGLGGVLLGLLGVLLPERRRAEPG</sequence>